<reference evidence="1" key="2">
    <citation type="submission" date="2017-11" db="EMBL/GenBank/DDBJ databases">
        <title>Coralsnake Venomics: Analyses of Venom Gland Transcriptomes and Proteomes of Six Brazilian Taxa.</title>
        <authorList>
            <person name="Aird S.D."/>
            <person name="Jorge da Silva N."/>
            <person name="Qiu L."/>
            <person name="Villar-Briones A."/>
            <person name="Aparecida-Saddi V."/>
            <person name="Campos-Telles M.P."/>
            <person name="Grau M."/>
            <person name="Mikheyev A.S."/>
        </authorList>
    </citation>
    <scope>NUCLEOTIDE SEQUENCE</scope>
    <source>
        <tissue evidence="1">Venom_gland</tissue>
    </source>
</reference>
<organism evidence="1">
    <name type="scientific">Micrurus lemniscatus lemniscatus</name>
    <dbReference type="NCBI Taxonomy" id="129467"/>
    <lineage>
        <taxon>Eukaryota</taxon>
        <taxon>Metazoa</taxon>
        <taxon>Chordata</taxon>
        <taxon>Craniata</taxon>
        <taxon>Vertebrata</taxon>
        <taxon>Euteleostomi</taxon>
        <taxon>Lepidosauria</taxon>
        <taxon>Squamata</taxon>
        <taxon>Bifurcata</taxon>
        <taxon>Unidentata</taxon>
        <taxon>Episquamata</taxon>
        <taxon>Toxicofera</taxon>
        <taxon>Serpentes</taxon>
        <taxon>Colubroidea</taxon>
        <taxon>Elapidae</taxon>
        <taxon>Elapinae</taxon>
        <taxon>Micrurus</taxon>
    </lineage>
</organism>
<proteinExistence type="predicted"/>
<accession>A0A2D4JHH4</accession>
<reference evidence="1" key="1">
    <citation type="submission" date="2017-07" db="EMBL/GenBank/DDBJ databases">
        <authorList>
            <person name="Mikheyev A."/>
            <person name="Grau M."/>
        </authorList>
    </citation>
    <scope>NUCLEOTIDE SEQUENCE</scope>
    <source>
        <tissue evidence="1">Venom_gland</tissue>
    </source>
</reference>
<evidence type="ECO:0000313" key="1">
    <source>
        <dbReference type="EMBL" id="LAA95813.1"/>
    </source>
</evidence>
<name>A0A2D4JHH4_MICLE</name>
<sequence>MCITDYVLDSPVFHLAIKETVAGLLSVVGGTYSFIESKSDLYIQDGKQSISGFFSSLILSVTTTLYHFHKAGCCEGYRGSQDSYDTALPKIWVLSWRIYWELQVL</sequence>
<protein>
    <submittedName>
        <fullName evidence="1">Uncharacterized protein</fullName>
    </submittedName>
</protein>
<dbReference type="AlphaFoldDB" id="A0A2D4JHH4"/>
<dbReference type="EMBL" id="IACK01199181">
    <property type="protein sequence ID" value="LAA95813.1"/>
    <property type="molecule type" value="Transcribed_RNA"/>
</dbReference>